<dbReference type="GO" id="GO:0010041">
    <property type="term" value="P:response to iron(III) ion"/>
    <property type="evidence" value="ECO:0007669"/>
    <property type="project" value="TreeGrafter"/>
</dbReference>
<evidence type="ECO:0000256" key="5">
    <source>
        <dbReference type="ARBA" id="ARBA00022692"/>
    </source>
</evidence>
<feature type="transmembrane region" description="Helical" evidence="8">
    <location>
        <begin position="366"/>
        <end position="387"/>
    </location>
</feature>
<feature type="transmembrane region" description="Helical" evidence="8">
    <location>
        <begin position="270"/>
        <end position="291"/>
    </location>
</feature>
<sequence length="547" mass="61200">MAARITDSIWNFCERHPWLFMTVAVIAQTWFTLNNRALWFSDEVRYGNAYQNLVQHGDWMVLSLNGMPYPDKPPVYFWFLWLIDKLTPADMPTVFFIGAALSGLLFLFAAHWLARALGFDRKTALASTAILLSTLFLAALFHYSRMDLLFGACITAAHACFFRAFAGETQGRWPIAGFALGGLATLIKGPLGFLFPLLTVLLWLLWRGRIREFFSRPMLKGLLVMVAMLALWIAGVMIAQGPSFLIDTVIGKHVVQRATHTFHHREPLQYYFIALPLAWLPWTLLPLALPLKKLFSGGFWASALAERSSGNGRNSFLWLMFLGIFALLSSLSGKVLIYILPMFPAMAILSAHALTTTDGRHARRFWTMVAGFLVMLGAGIFVGADFAPLQTPVRGLALGAAVLCGGGALLFVQRNAPATANLLCLGLAVIIWLYPVGLLTAPSLDPAMSPKAEALLIKQYADKGYEPMSYKIYSGIFTYYAERNLFETNHMDELEQRMAQADKVVLAIRKRHWDDWKNRPQDLIPIHEQIISGDTYMLVVRNRVSGS</sequence>
<evidence type="ECO:0000313" key="10">
    <source>
        <dbReference type="EMBL" id="KAB1443247.1"/>
    </source>
</evidence>
<feature type="transmembrane region" description="Helical" evidence="8">
    <location>
        <begin position="218"/>
        <end position="239"/>
    </location>
</feature>
<dbReference type="InterPro" id="IPR050297">
    <property type="entry name" value="LipidA_mod_glycosyltrf_83"/>
</dbReference>
<dbReference type="Proteomes" id="UP000438699">
    <property type="component" value="Unassembled WGS sequence"/>
</dbReference>
<comment type="caution">
    <text evidence="10">The sequence shown here is derived from an EMBL/GenBank/DDBJ whole genome shotgun (WGS) entry which is preliminary data.</text>
</comment>
<gene>
    <name evidence="10" type="ORF">F8A88_02985</name>
</gene>
<protein>
    <submittedName>
        <fullName evidence="10">Phospholipid carrier-dependent glycosyltransferase</fullName>
    </submittedName>
</protein>
<dbReference type="EMBL" id="WAIE01000001">
    <property type="protein sequence ID" value="KAB1443247.1"/>
    <property type="molecule type" value="Genomic_DNA"/>
</dbReference>
<comment type="subcellular location">
    <subcellularLocation>
        <location evidence="1">Cell membrane</location>
        <topology evidence="1">Multi-pass membrane protein</topology>
    </subcellularLocation>
</comment>
<feature type="transmembrane region" description="Helical" evidence="8">
    <location>
        <begin position="335"/>
        <end position="354"/>
    </location>
</feature>
<evidence type="ECO:0000256" key="4">
    <source>
        <dbReference type="ARBA" id="ARBA00022679"/>
    </source>
</evidence>
<dbReference type="Pfam" id="PF13231">
    <property type="entry name" value="PMT_2"/>
    <property type="match status" value="1"/>
</dbReference>
<evidence type="ECO:0000313" key="11">
    <source>
        <dbReference type="Proteomes" id="UP000438699"/>
    </source>
</evidence>
<feature type="transmembrane region" description="Helical" evidence="8">
    <location>
        <begin position="419"/>
        <end position="441"/>
    </location>
</feature>
<dbReference type="OrthoDB" id="9815691at2"/>
<evidence type="ECO:0000256" key="2">
    <source>
        <dbReference type="ARBA" id="ARBA00022475"/>
    </source>
</evidence>
<dbReference type="PANTHER" id="PTHR33908">
    <property type="entry name" value="MANNOSYLTRANSFERASE YKCB-RELATED"/>
    <property type="match status" value="1"/>
</dbReference>
<feature type="transmembrane region" description="Helical" evidence="8">
    <location>
        <begin position="393"/>
        <end position="412"/>
    </location>
</feature>
<evidence type="ECO:0000256" key="6">
    <source>
        <dbReference type="ARBA" id="ARBA00022989"/>
    </source>
</evidence>
<accession>A0A6N6N8D5</accession>
<feature type="transmembrane region" description="Helical" evidence="8">
    <location>
        <begin position="93"/>
        <end position="112"/>
    </location>
</feature>
<organism evidence="10 11">
    <name type="scientific">Pseudodesulfovibrio senegalensis</name>
    <dbReference type="NCBI Taxonomy" id="1721087"/>
    <lineage>
        <taxon>Bacteria</taxon>
        <taxon>Pseudomonadati</taxon>
        <taxon>Thermodesulfobacteriota</taxon>
        <taxon>Desulfovibrionia</taxon>
        <taxon>Desulfovibrionales</taxon>
        <taxon>Desulfovibrionaceae</taxon>
    </lineage>
</organism>
<dbReference type="GO" id="GO:0009103">
    <property type="term" value="P:lipopolysaccharide biosynthetic process"/>
    <property type="evidence" value="ECO:0007669"/>
    <property type="project" value="UniProtKB-ARBA"/>
</dbReference>
<keyword evidence="6 8" id="KW-1133">Transmembrane helix</keyword>
<feature type="transmembrane region" description="Helical" evidence="8">
    <location>
        <begin position="178"/>
        <end position="206"/>
    </location>
</feature>
<dbReference type="GO" id="GO:0016763">
    <property type="term" value="F:pentosyltransferase activity"/>
    <property type="evidence" value="ECO:0007669"/>
    <property type="project" value="TreeGrafter"/>
</dbReference>
<name>A0A6N6N8D5_9BACT</name>
<keyword evidence="2" id="KW-1003">Cell membrane</keyword>
<evidence type="ECO:0000256" key="8">
    <source>
        <dbReference type="SAM" id="Phobius"/>
    </source>
</evidence>
<proteinExistence type="predicted"/>
<keyword evidence="3" id="KW-0328">Glycosyltransferase</keyword>
<dbReference type="PANTHER" id="PTHR33908:SF3">
    <property type="entry name" value="UNDECAPRENYL PHOSPHATE-ALPHA-4-AMINO-4-DEOXY-L-ARABINOSE ARABINOSYL TRANSFERASE"/>
    <property type="match status" value="1"/>
</dbReference>
<keyword evidence="7 8" id="KW-0472">Membrane</keyword>
<evidence type="ECO:0000256" key="7">
    <source>
        <dbReference type="ARBA" id="ARBA00023136"/>
    </source>
</evidence>
<dbReference type="GO" id="GO:0005886">
    <property type="term" value="C:plasma membrane"/>
    <property type="evidence" value="ECO:0007669"/>
    <property type="project" value="UniProtKB-SubCell"/>
</dbReference>
<feature type="transmembrane region" description="Helical" evidence="8">
    <location>
        <begin position="148"/>
        <end position="166"/>
    </location>
</feature>
<feature type="domain" description="Glycosyltransferase RgtA/B/C/D-like" evidence="9">
    <location>
        <begin position="71"/>
        <end position="229"/>
    </location>
</feature>
<reference evidence="10 11" key="1">
    <citation type="journal article" date="2017" name="Int. J. Syst. Evol. Microbiol.">
        <title>Desulfovibrio senegalensis sp. nov., a mesophilic sulfate reducer isolated from marine sediment.</title>
        <authorList>
            <person name="Thioye A."/>
            <person name="Gam Z.B.A."/>
            <person name="Mbengue M."/>
            <person name="Cayol J.L."/>
            <person name="Joseph-Bartoli M."/>
            <person name="Toure-Kane C."/>
            <person name="Labat M."/>
        </authorList>
    </citation>
    <scope>NUCLEOTIDE SEQUENCE [LARGE SCALE GENOMIC DNA]</scope>
    <source>
        <strain evidence="10 11">DSM 101509</strain>
    </source>
</reference>
<feature type="transmembrane region" description="Helical" evidence="8">
    <location>
        <begin position="124"/>
        <end position="141"/>
    </location>
</feature>
<keyword evidence="5 8" id="KW-0812">Transmembrane</keyword>
<dbReference type="AlphaFoldDB" id="A0A6N6N8D5"/>
<feature type="transmembrane region" description="Helical" evidence="8">
    <location>
        <begin position="312"/>
        <end position="329"/>
    </location>
</feature>
<keyword evidence="11" id="KW-1185">Reference proteome</keyword>
<evidence type="ECO:0000256" key="1">
    <source>
        <dbReference type="ARBA" id="ARBA00004651"/>
    </source>
</evidence>
<dbReference type="RefSeq" id="WP_151149579.1">
    <property type="nucleotide sequence ID" value="NZ_WAIE01000001.1"/>
</dbReference>
<dbReference type="InterPro" id="IPR038731">
    <property type="entry name" value="RgtA/B/C-like"/>
</dbReference>
<evidence type="ECO:0000256" key="3">
    <source>
        <dbReference type="ARBA" id="ARBA00022676"/>
    </source>
</evidence>
<evidence type="ECO:0000259" key="9">
    <source>
        <dbReference type="Pfam" id="PF13231"/>
    </source>
</evidence>
<keyword evidence="4 10" id="KW-0808">Transferase</keyword>